<evidence type="ECO:0000256" key="5">
    <source>
        <dbReference type="ARBA" id="ARBA00022723"/>
    </source>
</evidence>
<accession>A0A3P8TTP1</accession>
<keyword evidence="7" id="KW-0539">Nucleus</keyword>
<dbReference type="AlphaFoldDB" id="A0A3P8TTP1"/>
<organism evidence="9 10">
    <name type="scientific">Amphiprion percula</name>
    <name type="common">Orange clownfish</name>
    <name type="synonym">Lutjanus percula</name>
    <dbReference type="NCBI Taxonomy" id="161767"/>
    <lineage>
        <taxon>Eukaryota</taxon>
        <taxon>Metazoa</taxon>
        <taxon>Chordata</taxon>
        <taxon>Craniata</taxon>
        <taxon>Vertebrata</taxon>
        <taxon>Euteleostomi</taxon>
        <taxon>Actinopterygii</taxon>
        <taxon>Neopterygii</taxon>
        <taxon>Teleostei</taxon>
        <taxon>Neoteleostei</taxon>
        <taxon>Acanthomorphata</taxon>
        <taxon>Ovalentaria</taxon>
        <taxon>Pomacentridae</taxon>
        <taxon>Amphiprion</taxon>
    </lineage>
</organism>
<dbReference type="GeneTree" id="ENSGT00940000163250"/>
<dbReference type="Ensembl" id="ENSAPET00000030283.1">
    <property type="protein sequence ID" value="ENSAPEP00000029490.1"/>
    <property type="gene ID" value="ENSAPEG00000020936.1"/>
</dbReference>
<comment type="similarity">
    <text evidence="3">Belongs to the HARBI1 family.</text>
</comment>
<keyword evidence="4" id="KW-0540">Nuclease</keyword>
<evidence type="ECO:0000313" key="9">
    <source>
        <dbReference type="Ensembl" id="ENSAPEP00000029490.1"/>
    </source>
</evidence>
<evidence type="ECO:0000256" key="2">
    <source>
        <dbReference type="ARBA" id="ARBA00004123"/>
    </source>
</evidence>
<feature type="domain" description="DDE Tnp4" evidence="8">
    <location>
        <begin position="223"/>
        <end position="289"/>
    </location>
</feature>
<keyword evidence="5" id="KW-0479">Metal-binding</keyword>
<dbReference type="STRING" id="161767.ENSAPEP00000029490"/>
<dbReference type="GO" id="GO:0004518">
    <property type="term" value="F:nuclease activity"/>
    <property type="evidence" value="ECO:0007669"/>
    <property type="project" value="UniProtKB-KW"/>
</dbReference>
<keyword evidence="6" id="KW-0378">Hydrolase</keyword>
<dbReference type="OMA" id="QRERCAF"/>
<sequence length="384" mass="43741">MTHVRLVLILWGFSIEEVGERRMLTKLTSIMDNPSHPLHDTVGSLSSSFSSRLRYPPCKKERYRRSFIPSMALLSLNYRRKPLVWAFNRASQWWDFIVPGFTNAQWVQNFRMSEETVDFLCIKLCPVMERQNTTYRDCVTLKKRVAIALWKLATGSDYRSIGHLFGVSIMTVCRSFVLQQKCCWCQKKSGSPTKRGTEKWLSILRTGGCSHTVWRHKITTQTISTGKFWNVSTGLPGSLHDARVLRLSILWELASRGNLFPPHIRNIGAVTAGYYILGDSAYPVQDWLLNRARVVVENAFGRLKGRWRCLLKLNDYDTQLVKSMVLTCCALHNLCDDQGETYETSWDVPEAAAAAHEPAVAVSHSVEEGGRHVWDALVHLSCNS</sequence>
<evidence type="ECO:0000256" key="1">
    <source>
        <dbReference type="ARBA" id="ARBA00001968"/>
    </source>
</evidence>
<dbReference type="GO" id="GO:0005634">
    <property type="term" value="C:nucleus"/>
    <property type="evidence" value="ECO:0007669"/>
    <property type="project" value="UniProtKB-SubCell"/>
</dbReference>
<evidence type="ECO:0000313" key="10">
    <source>
        <dbReference type="Proteomes" id="UP000265080"/>
    </source>
</evidence>
<dbReference type="GO" id="GO:0016787">
    <property type="term" value="F:hydrolase activity"/>
    <property type="evidence" value="ECO:0007669"/>
    <property type="project" value="UniProtKB-KW"/>
</dbReference>
<evidence type="ECO:0000256" key="7">
    <source>
        <dbReference type="ARBA" id="ARBA00023242"/>
    </source>
</evidence>
<dbReference type="PANTHER" id="PTHR22930:SF85">
    <property type="entry name" value="GH03217P-RELATED"/>
    <property type="match status" value="1"/>
</dbReference>
<dbReference type="PANTHER" id="PTHR22930">
    <property type="match status" value="1"/>
</dbReference>
<reference evidence="9" key="3">
    <citation type="submission" date="2025-09" db="UniProtKB">
        <authorList>
            <consortium name="Ensembl"/>
        </authorList>
    </citation>
    <scope>IDENTIFICATION</scope>
</reference>
<dbReference type="Pfam" id="PF13359">
    <property type="entry name" value="DDE_Tnp_4"/>
    <property type="match status" value="2"/>
</dbReference>
<reference evidence="9" key="2">
    <citation type="submission" date="2025-08" db="UniProtKB">
        <authorList>
            <consortium name="Ensembl"/>
        </authorList>
    </citation>
    <scope>IDENTIFICATION</scope>
</reference>
<name>A0A3P8TTP1_AMPPE</name>
<evidence type="ECO:0000256" key="3">
    <source>
        <dbReference type="ARBA" id="ARBA00006958"/>
    </source>
</evidence>
<dbReference type="Proteomes" id="UP000265080">
    <property type="component" value="Chromosome 10"/>
</dbReference>
<comment type="subcellular location">
    <subcellularLocation>
        <location evidence="2">Nucleus</location>
    </subcellularLocation>
</comment>
<protein>
    <recommendedName>
        <fullName evidence="8">DDE Tnp4 domain-containing protein</fullName>
    </recommendedName>
</protein>
<evidence type="ECO:0000256" key="4">
    <source>
        <dbReference type="ARBA" id="ARBA00022722"/>
    </source>
</evidence>
<dbReference type="InterPro" id="IPR045249">
    <property type="entry name" value="HARBI1-like"/>
</dbReference>
<reference evidence="9 10" key="1">
    <citation type="submission" date="2018-03" db="EMBL/GenBank/DDBJ databases">
        <title>Finding Nemo's genes: A chromosome-scale reference assembly of the genome of the orange clownfish Amphiprion percula.</title>
        <authorList>
            <person name="Lehmann R."/>
        </authorList>
    </citation>
    <scope>NUCLEOTIDE SEQUENCE</scope>
</reference>
<comment type="cofactor">
    <cofactor evidence="1">
        <name>a divalent metal cation</name>
        <dbReference type="ChEBI" id="CHEBI:60240"/>
    </cofactor>
</comment>
<evidence type="ECO:0000256" key="6">
    <source>
        <dbReference type="ARBA" id="ARBA00022801"/>
    </source>
</evidence>
<feature type="domain" description="DDE Tnp4" evidence="8">
    <location>
        <begin position="290"/>
        <end position="333"/>
    </location>
</feature>
<evidence type="ECO:0000259" key="8">
    <source>
        <dbReference type="Pfam" id="PF13359"/>
    </source>
</evidence>
<dbReference type="InterPro" id="IPR027806">
    <property type="entry name" value="HARBI1_dom"/>
</dbReference>
<keyword evidence="10" id="KW-1185">Reference proteome</keyword>
<proteinExistence type="inferred from homology"/>
<dbReference type="GO" id="GO:0046872">
    <property type="term" value="F:metal ion binding"/>
    <property type="evidence" value="ECO:0007669"/>
    <property type="project" value="UniProtKB-KW"/>
</dbReference>